<protein>
    <submittedName>
        <fullName evidence="2">Catechol 2,3-dioxygenase-like lactoylglutathione lyase family enzyme</fullName>
    </submittedName>
</protein>
<dbReference type="AlphaFoldDB" id="A0A7W8HTP1"/>
<dbReference type="EMBL" id="JACHGA010000014">
    <property type="protein sequence ID" value="MBB5278105.1"/>
    <property type="molecule type" value="Genomic_DNA"/>
</dbReference>
<organism evidence="2 3">
    <name type="scientific">Rhizobium rosettiformans</name>
    <dbReference type="NCBI Taxonomy" id="1368430"/>
    <lineage>
        <taxon>Bacteria</taxon>
        <taxon>Pseudomonadati</taxon>
        <taxon>Pseudomonadota</taxon>
        <taxon>Alphaproteobacteria</taxon>
        <taxon>Hyphomicrobiales</taxon>
        <taxon>Rhizobiaceae</taxon>
        <taxon>Rhizobium/Agrobacterium group</taxon>
        <taxon>Rhizobium</taxon>
    </lineage>
</organism>
<evidence type="ECO:0000313" key="3">
    <source>
        <dbReference type="Proteomes" id="UP000550895"/>
    </source>
</evidence>
<dbReference type="SUPFAM" id="SSF54593">
    <property type="entry name" value="Glyoxalase/Bleomycin resistance protein/Dihydroxybiphenyl dioxygenase"/>
    <property type="match status" value="1"/>
</dbReference>
<sequence>MTVPFSLVGIDHVVFIVDDMDKALRFYHDVLGCRPGYSYPALGMEQVWCGAALIVLWDITHPGGQRPPHRYQAVVMSTTSASLPAPSIMTSCARISPATVLPSTAKPCTAAPAAWAIPSM</sequence>
<keyword evidence="2" id="KW-0456">Lyase</keyword>
<dbReference type="Pfam" id="PF00903">
    <property type="entry name" value="Glyoxalase"/>
    <property type="match status" value="1"/>
</dbReference>
<dbReference type="GO" id="GO:0051213">
    <property type="term" value="F:dioxygenase activity"/>
    <property type="evidence" value="ECO:0007669"/>
    <property type="project" value="UniProtKB-KW"/>
</dbReference>
<keyword evidence="2" id="KW-0223">Dioxygenase</keyword>
<dbReference type="InterPro" id="IPR004360">
    <property type="entry name" value="Glyas_Fos-R_dOase_dom"/>
</dbReference>
<dbReference type="Proteomes" id="UP000550895">
    <property type="component" value="Unassembled WGS sequence"/>
</dbReference>
<keyword evidence="2" id="KW-0560">Oxidoreductase</keyword>
<evidence type="ECO:0000259" key="1">
    <source>
        <dbReference type="Pfam" id="PF00903"/>
    </source>
</evidence>
<dbReference type="InterPro" id="IPR029068">
    <property type="entry name" value="Glyas_Bleomycin-R_OHBP_Dase"/>
</dbReference>
<gene>
    <name evidence="2" type="ORF">HNR26_004201</name>
</gene>
<comment type="caution">
    <text evidence="2">The sequence shown here is derived from an EMBL/GenBank/DDBJ whole genome shotgun (WGS) entry which is preliminary data.</text>
</comment>
<keyword evidence="3" id="KW-1185">Reference proteome</keyword>
<name>A0A7W8HTP1_9HYPH</name>
<dbReference type="Gene3D" id="3.10.180.10">
    <property type="entry name" value="2,3-Dihydroxybiphenyl 1,2-Dioxygenase, domain 1"/>
    <property type="match status" value="1"/>
</dbReference>
<dbReference type="RefSeq" id="WP_246035143.1">
    <property type="nucleotide sequence ID" value="NZ_JACHGA010000014.1"/>
</dbReference>
<reference evidence="2 3" key="1">
    <citation type="submission" date="2020-08" db="EMBL/GenBank/DDBJ databases">
        <title>Genomic Encyclopedia of Type Strains, Phase IV (KMG-IV): sequencing the most valuable type-strain genomes for metagenomic binning, comparative biology and taxonomic classification.</title>
        <authorList>
            <person name="Goeker M."/>
        </authorList>
    </citation>
    <scope>NUCLEOTIDE SEQUENCE [LARGE SCALE GENOMIC DNA]</scope>
    <source>
        <strain evidence="2 3">DSM 26376</strain>
    </source>
</reference>
<proteinExistence type="predicted"/>
<feature type="domain" description="Glyoxalase/fosfomycin resistance/dioxygenase" evidence="1">
    <location>
        <begin position="9"/>
        <end position="49"/>
    </location>
</feature>
<dbReference type="GO" id="GO:0016829">
    <property type="term" value="F:lyase activity"/>
    <property type="evidence" value="ECO:0007669"/>
    <property type="project" value="UniProtKB-KW"/>
</dbReference>
<evidence type="ECO:0000313" key="2">
    <source>
        <dbReference type="EMBL" id="MBB5278105.1"/>
    </source>
</evidence>
<accession>A0A7W8HTP1</accession>